<evidence type="ECO:0000313" key="1">
    <source>
        <dbReference type="RefSeq" id="XP_016439478.1"/>
    </source>
</evidence>
<dbReference type="AlphaFoldDB" id="A0A1S3XHV0"/>
<organism evidence="1">
    <name type="scientific">Nicotiana tabacum</name>
    <name type="common">Common tobacco</name>
    <dbReference type="NCBI Taxonomy" id="4097"/>
    <lineage>
        <taxon>Eukaryota</taxon>
        <taxon>Viridiplantae</taxon>
        <taxon>Streptophyta</taxon>
        <taxon>Embryophyta</taxon>
        <taxon>Tracheophyta</taxon>
        <taxon>Spermatophyta</taxon>
        <taxon>Magnoliopsida</taxon>
        <taxon>eudicotyledons</taxon>
        <taxon>Gunneridae</taxon>
        <taxon>Pentapetalae</taxon>
        <taxon>asterids</taxon>
        <taxon>lamiids</taxon>
        <taxon>Solanales</taxon>
        <taxon>Solanaceae</taxon>
        <taxon>Nicotianoideae</taxon>
        <taxon>Nicotianeae</taxon>
        <taxon>Nicotiana</taxon>
    </lineage>
</organism>
<dbReference type="OrthoDB" id="1936608at2759"/>
<proteinExistence type="predicted"/>
<dbReference type="RefSeq" id="XP_016439478.1">
    <property type="nucleotide sequence ID" value="XM_016583992.1"/>
</dbReference>
<gene>
    <name evidence="1" type="primary">LOC107765354</name>
</gene>
<dbReference type="PaxDb" id="4097-A0A1S3XHV0"/>
<protein>
    <submittedName>
        <fullName evidence="1">Uncharacterized protein</fullName>
    </submittedName>
</protein>
<reference evidence="1" key="1">
    <citation type="submission" date="2025-08" db="UniProtKB">
        <authorList>
            <consortium name="RefSeq"/>
        </authorList>
    </citation>
    <scope>IDENTIFICATION</scope>
</reference>
<accession>A0A1S3XHV0</accession>
<sequence length="122" mass="14019">MDSLIGSGFNPYFTEKKGPTITHLFYADDTILFSSCDSLSLNMMMDKLRLYKQVSGQLLNKEKSGFYTSVQDDDPRISEIQRITGFPNCPFPIQTQKTMLKEFLEAKYCKRSHPLANKWAYG</sequence>
<dbReference type="KEGG" id="nta:107765354"/>
<name>A0A1S3XHV0_TOBAC</name>